<dbReference type="EMBL" id="JABWUV010000021">
    <property type="protein sequence ID" value="KAF6279889.1"/>
    <property type="molecule type" value="Genomic_DNA"/>
</dbReference>
<organism evidence="2 3">
    <name type="scientific">Myotis myotis</name>
    <name type="common">Greater mouse-eared bat</name>
    <name type="synonym">Vespertilio myotis</name>
    <dbReference type="NCBI Taxonomy" id="51298"/>
    <lineage>
        <taxon>Eukaryota</taxon>
        <taxon>Metazoa</taxon>
        <taxon>Chordata</taxon>
        <taxon>Craniata</taxon>
        <taxon>Vertebrata</taxon>
        <taxon>Euteleostomi</taxon>
        <taxon>Mammalia</taxon>
        <taxon>Eutheria</taxon>
        <taxon>Laurasiatheria</taxon>
        <taxon>Chiroptera</taxon>
        <taxon>Yangochiroptera</taxon>
        <taxon>Vespertilionidae</taxon>
        <taxon>Myotis</taxon>
    </lineage>
</organism>
<evidence type="ECO:0000256" key="1">
    <source>
        <dbReference type="SAM" id="MobiDB-lite"/>
    </source>
</evidence>
<sequence length="123" mass="13016">MCRETTSPWSWAELGVGEPCLCTQHWTDGTQRPCLLLGRGGVFEGLQPAPASVSSAAHRHRPQGSGHDHVTSGGFTGHLQLLTSSPWEEGSSGPGRGWLSCHQLFRAPPVGHAVVSEAPMAVP</sequence>
<accession>A0A7J7RUR4</accession>
<dbReference type="AlphaFoldDB" id="A0A7J7RUR4"/>
<protein>
    <submittedName>
        <fullName evidence="2">Uncharacterized protein</fullName>
    </submittedName>
</protein>
<feature type="region of interest" description="Disordered" evidence="1">
    <location>
        <begin position="48"/>
        <end position="95"/>
    </location>
</feature>
<gene>
    <name evidence="2" type="ORF">mMyoMyo1_010148</name>
</gene>
<evidence type="ECO:0000313" key="3">
    <source>
        <dbReference type="Proteomes" id="UP000527355"/>
    </source>
</evidence>
<keyword evidence="3" id="KW-1185">Reference proteome</keyword>
<dbReference type="Proteomes" id="UP000527355">
    <property type="component" value="Unassembled WGS sequence"/>
</dbReference>
<comment type="caution">
    <text evidence="2">The sequence shown here is derived from an EMBL/GenBank/DDBJ whole genome shotgun (WGS) entry which is preliminary data.</text>
</comment>
<reference evidence="2 3" key="1">
    <citation type="journal article" date="2020" name="Nature">
        <title>Six reference-quality genomes reveal evolution of bat adaptations.</title>
        <authorList>
            <person name="Jebb D."/>
            <person name="Huang Z."/>
            <person name="Pippel M."/>
            <person name="Hughes G.M."/>
            <person name="Lavrichenko K."/>
            <person name="Devanna P."/>
            <person name="Winkler S."/>
            <person name="Jermiin L.S."/>
            <person name="Skirmuntt E.C."/>
            <person name="Katzourakis A."/>
            <person name="Burkitt-Gray L."/>
            <person name="Ray D.A."/>
            <person name="Sullivan K.A.M."/>
            <person name="Roscito J.G."/>
            <person name="Kirilenko B.M."/>
            <person name="Davalos L.M."/>
            <person name="Corthals A.P."/>
            <person name="Power M.L."/>
            <person name="Jones G."/>
            <person name="Ransome R.D."/>
            <person name="Dechmann D.K.N."/>
            <person name="Locatelli A.G."/>
            <person name="Puechmaille S.J."/>
            <person name="Fedrigo O."/>
            <person name="Jarvis E.D."/>
            <person name="Hiller M."/>
            <person name="Vernes S.C."/>
            <person name="Myers E.W."/>
            <person name="Teeling E.C."/>
        </authorList>
    </citation>
    <scope>NUCLEOTIDE SEQUENCE [LARGE SCALE GENOMIC DNA]</scope>
    <source>
        <strain evidence="2">MMyoMyo1</strain>
        <tissue evidence="2">Flight muscle</tissue>
    </source>
</reference>
<evidence type="ECO:0000313" key="2">
    <source>
        <dbReference type="EMBL" id="KAF6279889.1"/>
    </source>
</evidence>
<proteinExistence type="predicted"/>
<name>A0A7J7RUR4_MYOMY</name>